<protein>
    <submittedName>
        <fullName evidence="4">KDEL motif-containing protein 1</fullName>
    </submittedName>
</protein>
<dbReference type="EMBL" id="CAMXCT010005450">
    <property type="protein sequence ID" value="CAI4012421.1"/>
    <property type="molecule type" value="Genomic_DNA"/>
</dbReference>
<sequence>MSLVPADSAEAAKLVAGATAWQASASANNTLLDKWHNLFHAYDIQESGTISCGDFVKLEIRNGFEQGDLKRILRAFPTLKADSISKGRLDFMDFCKARLDSFEGATRVVPCVQQLLQVADRDLITTMAERFRMGPFYSWEVRKELKEVFSCWKSTSEAALSPSDWLMASKVVETECDAYLSEKWTGEQAFHSADANKDGLVQLEEFVSFSLSVFEVVFGRRTQDALQVLKKVCSREKRPLSFTVKLPVFLPHPPYTFQTPSFARHADCSFWHADDLELPSSITQLPDLLALLRLKLKLVGMSFSAFWQTSGPEKSLDLLSSENCSKILLSLFDAMAKATGPATLQYAIYVKNIRPKPVRLHEVHHQELQVNCLCPQILPMAMRWCLDWESHLVGYGRGPLRLPYNFTMGIGDALVLQLPTEESGISWKVFMTEDGVLGKPCLEQVQVVKGKKRKQVIQSIAAEMAVEGEAKPKPPKAAKPAKQRPQSGAVRAARMAFDRRLVLVAQKEGLCKFFIEMSWEHQEDVLCQGTLNLPASEASVGRLGPLQVSVERNSPKLPELQKAKGMAWWIGTRWSPKPVKAKGRPRSAR</sequence>
<evidence type="ECO:0000313" key="5">
    <source>
        <dbReference type="Proteomes" id="UP001152797"/>
    </source>
</evidence>
<dbReference type="EMBL" id="CAMXCT030005450">
    <property type="protein sequence ID" value="CAL4799733.1"/>
    <property type="molecule type" value="Genomic_DNA"/>
</dbReference>
<evidence type="ECO:0000313" key="4">
    <source>
        <dbReference type="EMBL" id="CAL4799733.1"/>
    </source>
</evidence>
<gene>
    <name evidence="3" type="ORF">C1SCF055_LOCUS37483</name>
</gene>
<dbReference type="InterPro" id="IPR018247">
    <property type="entry name" value="EF_Hand_1_Ca_BS"/>
</dbReference>
<feature type="compositionally biased region" description="Basic residues" evidence="2">
    <location>
        <begin position="473"/>
        <end position="482"/>
    </location>
</feature>
<accession>A0A9P1DMX6</accession>
<dbReference type="AlphaFoldDB" id="A0A9P1DMX6"/>
<feature type="region of interest" description="Disordered" evidence="2">
    <location>
        <begin position="468"/>
        <end position="489"/>
    </location>
</feature>
<reference evidence="4 5" key="2">
    <citation type="submission" date="2024-05" db="EMBL/GenBank/DDBJ databases">
        <authorList>
            <person name="Chen Y."/>
            <person name="Shah S."/>
            <person name="Dougan E. K."/>
            <person name="Thang M."/>
            <person name="Chan C."/>
        </authorList>
    </citation>
    <scope>NUCLEOTIDE SEQUENCE [LARGE SCALE GENOMIC DNA]</scope>
</reference>
<dbReference type="EMBL" id="CAMXCT020005450">
    <property type="protein sequence ID" value="CAL1165796.1"/>
    <property type="molecule type" value="Genomic_DNA"/>
</dbReference>
<dbReference type="PROSITE" id="PS00018">
    <property type="entry name" value="EF_HAND_1"/>
    <property type="match status" value="1"/>
</dbReference>
<name>A0A9P1DMX6_9DINO</name>
<dbReference type="Proteomes" id="UP001152797">
    <property type="component" value="Unassembled WGS sequence"/>
</dbReference>
<dbReference type="Gene3D" id="1.10.238.10">
    <property type="entry name" value="EF-hand"/>
    <property type="match status" value="1"/>
</dbReference>
<keyword evidence="5" id="KW-1185">Reference proteome</keyword>
<dbReference type="InterPro" id="IPR011992">
    <property type="entry name" value="EF-hand-dom_pair"/>
</dbReference>
<keyword evidence="1" id="KW-0106">Calcium</keyword>
<dbReference type="SUPFAM" id="SSF47473">
    <property type="entry name" value="EF-hand"/>
    <property type="match status" value="1"/>
</dbReference>
<evidence type="ECO:0000313" key="3">
    <source>
        <dbReference type="EMBL" id="CAI4012421.1"/>
    </source>
</evidence>
<evidence type="ECO:0000256" key="2">
    <source>
        <dbReference type="SAM" id="MobiDB-lite"/>
    </source>
</evidence>
<dbReference type="OrthoDB" id="421006at2759"/>
<organism evidence="3">
    <name type="scientific">Cladocopium goreaui</name>
    <dbReference type="NCBI Taxonomy" id="2562237"/>
    <lineage>
        <taxon>Eukaryota</taxon>
        <taxon>Sar</taxon>
        <taxon>Alveolata</taxon>
        <taxon>Dinophyceae</taxon>
        <taxon>Suessiales</taxon>
        <taxon>Symbiodiniaceae</taxon>
        <taxon>Cladocopium</taxon>
    </lineage>
</organism>
<evidence type="ECO:0000256" key="1">
    <source>
        <dbReference type="ARBA" id="ARBA00022837"/>
    </source>
</evidence>
<comment type="caution">
    <text evidence="3">The sequence shown here is derived from an EMBL/GenBank/DDBJ whole genome shotgun (WGS) entry which is preliminary data.</text>
</comment>
<proteinExistence type="predicted"/>
<reference evidence="3" key="1">
    <citation type="submission" date="2022-10" db="EMBL/GenBank/DDBJ databases">
        <authorList>
            <person name="Chen Y."/>
            <person name="Dougan E. K."/>
            <person name="Chan C."/>
            <person name="Rhodes N."/>
            <person name="Thang M."/>
        </authorList>
    </citation>
    <scope>NUCLEOTIDE SEQUENCE</scope>
</reference>